<dbReference type="GeneID" id="19014028"/>
<reference evidence="3 4" key="1">
    <citation type="submission" date="2011-10" db="EMBL/GenBank/DDBJ databases">
        <authorList>
            <person name="Genoscope - CEA"/>
        </authorList>
    </citation>
    <scope>NUCLEOTIDE SEQUENCE [LARGE SCALE GENOMIC DNA]</scope>
    <source>
        <strain evidence="3 4">RCC 1105</strain>
    </source>
</reference>
<evidence type="ECO:0000256" key="1">
    <source>
        <dbReference type="SAM" id="Coils"/>
    </source>
</evidence>
<dbReference type="EMBL" id="FO082271">
    <property type="protein sequence ID" value="CCO17819.1"/>
    <property type="molecule type" value="Genomic_DNA"/>
</dbReference>
<protein>
    <submittedName>
        <fullName evidence="3">Uncharacterized protein</fullName>
    </submittedName>
</protein>
<evidence type="ECO:0000313" key="4">
    <source>
        <dbReference type="Proteomes" id="UP000198341"/>
    </source>
</evidence>
<feature type="compositionally biased region" description="Basic residues" evidence="2">
    <location>
        <begin position="169"/>
        <end position="185"/>
    </location>
</feature>
<feature type="region of interest" description="Disordered" evidence="2">
    <location>
        <begin position="294"/>
        <end position="320"/>
    </location>
</feature>
<keyword evidence="1" id="KW-0175">Coiled coil</keyword>
<dbReference type="Proteomes" id="UP000198341">
    <property type="component" value="Chromosome 8"/>
</dbReference>
<keyword evidence="4" id="KW-1185">Reference proteome</keyword>
<proteinExistence type="predicted"/>
<sequence length="353" mass="40360">MASLAREWFVAHESGTEALTILKEAKEELSSMLKKKKEKKDKKKNENEDFSSSPYHVKVQEKIKSILPSDDMLNCLMKRGKYANFSSAADAERVDEACEKLRRIVEELESISKQMEETFESFTSAFENGGKEVQEVKEEEEKNPPEHLARRDEEKEEGHGRQGRDREPRGRRRSRSRSSRGRDRRRGKEAEQKEDEAEEAVVLAKRLSFLETTKKEQTDDEAPSPKVHWMHNVPNAALSTRFSLSNTTVEMNNNNNKRSFEQWLFLCASALEGTRKELRVKQVVAEKALDSLRGSFSSSNTNTSNSTRSHTEEGEEKEDNNGVLLFDSLLDAWDVQAFVDDDAFRALSSESAE</sequence>
<feature type="coiled-coil region" evidence="1">
    <location>
        <begin position="91"/>
        <end position="118"/>
    </location>
</feature>
<feature type="region of interest" description="Disordered" evidence="2">
    <location>
        <begin position="132"/>
        <end position="198"/>
    </location>
</feature>
<dbReference type="KEGG" id="bpg:Bathy08g00490"/>
<evidence type="ECO:0000313" key="3">
    <source>
        <dbReference type="EMBL" id="CCO17819.1"/>
    </source>
</evidence>
<dbReference type="AlphaFoldDB" id="K8EII3"/>
<organism evidence="3 4">
    <name type="scientific">Bathycoccus prasinos</name>
    <dbReference type="NCBI Taxonomy" id="41875"/>
    <lineage>
        <taxon>Eukaryota</taxon>
        <taxon>Viridiplantae</taxon>
        <taxon>Chlorophyta</taxon>
        <taxon>Mamiellophyceae</taxon>
        <taxon>Mamiellales</taxon>
        <taxon>Bathycoccaceae</taxon>
        <taxon>Bathycoccus</taxon>
    </lineage>
</organism>
<feature type="compositionally biased region" description="Basic and acidic residues" evidence="2">
    <location>
        <begin position="132"/>
        <end position="168"/>
    </location>
</feature>
<name>K8EII3_9CHLO</name>
<dbReference type="RefSeq" id="XP_007511698.1">
    <property type="nucleotide sequence ID" value="XM_007511636.1"/>
</dbReference>
<accession>K8EII3</accession>
<evidence type="ECO:0000256" key="2">
    <source>
        <dbReference type="SAM" id="MobiDB-lite"/>
    </source>
</evidence>
<feature type="region of interest" description="Disordered" evidence="2">
    <location>
        <begin position="32"/>
        <end position="55"/>
    </location>
</feature>
<feature type="compositionally biased region" description="Low complexity" evidence="2">
    <location>
        <begin position="295"/>
        <end position="308"/>
    </location>
</feature>
<feature type="compositionally biased region" description="Basic residues" evidence="2">
    <location>
        <begin position="33"/>
        <end position="42"/>
    </location>
</feature>
<gene>
    <name evidence="3" type="ORF">Bathy08g00490</name>
</gene>